<protein>
    <submittedName>
        <fullName evidence="2">S-methyl-5-thioribose-1-phosphate isomerase</fullName>
        <ecNumber evidence="2">5.3.1.23</ecNumber>
    </submittedName>
</protein>
<gene>
    <name evidence="2" type="ORF">BpHYR1_023241</name>
</gene>
<dbReference type="STRING" id="10195.A0A3M7RDI6"/>
<keyword evidence="3" id="KW-1185">Reference proteome</keyword>
<comment type="caution">
    <text evidence="2">The sequence shown here is derived from an EMBL/GenBank/DDBJ whole genome shotgun (WGS) entry which is preliminary data.</text>
</comment>
<dbReference type="EMBL" id="REGN01003628">
    <property type="protein sequence ID" value="RNA21672.1"/>
    <property type="molecule type" value="Genomic_DNA"/>
</dbReference>
<sequence>MKSIKLHQTSDRRLGRPARSPRSADLSDGFVLLEDIEKACILTHCNTGSLATGGYGTALGVIRSL</sequence>
<evidence type="ECO:0000313" key="2">
    <source>
        <dbReference type="EMBL" id="RNA21672.1"/>
    </source>
</evidence>
<proteinExistence type="predicted"/>
<reference evidence="2 3" key="1">
    <citation type="journal article" date="2018" name="Sci. Rep.">
        <title>Genomic signatures of local adaptation to the degree of environmental predictability in rotifers.</title>
        <authorList>
            <person name="Franch-Gras L."/>
            <person name="Hahn C."/>
            <person name="Garcia-Roger E.M."/>
            <person name="Carmona M.J."/>
            <person name="Serra M."/>
            <person name="Gomez A."/>
        </authorList>
    </citation>
    <scope>NUCLEOTIDE SEQUENCE [LARGE SCALE GENOMIC DNA]</scope>
    <source>
        <strain evidence="2">HYR1</strain>
    </source>
</reference>
<dbReference type="InterPro" id="IPR027363">
    <property type="entry name" value="M1Pi_N"/>
</dbReference>
<organism evidence="2 3">
    <name type="scientific">Brachionus plicatilis</name>
    <name type="common">Marine rotifer</name>
    <name type="synonym">Brachionus muelleri</name>
    <dbReference type="NCBI Taxonomy" id="10195"/>
    <lineage>
        <taxon>Eukaryota</taxon>
        <taxon>Metazoa</taxon>
        <taxon>Spiralia</taxon>
        <taxon>Gnathifera</taxon>
        <taxon>Rotifera</taxon>
        <taxon>Eurotatoria</taxon>
        <taxon>Monogononta</taxon>
        <taxon>Pseudotrocha</taxon>
        <taxon>Ploima</taxon>
        <taxon>Brachionidae</taxon>
        <taxon>Brachionus</taxon>
    </lineage>
</organism>
<dbReference type="AlphaFoldDB" id="A0A3M7RDI6"/>
<name>A0A3M7RDI6_BRAPC</name>
<evidence type="ECO:0000256" key="1">
    <source>
        <dbReference type="SAM" id="MobiDB-lite"/>
    </source>
</evidence>
<feature type="region of interest" description="Disordered" evidence="1">
    <location>
        <begin position="1"/>
        <end position="24"/>
    </location>
</feature>
<dbReference type="SUPFAM" id="SSF100950">
    <property type="entry name" value="NagB/RpiA/CoA transferase-like"/>
    <property type="match status" value="1"/>
</dbReference>
<dbReference type="InterPro" id="IPR037171">
    <property type="entry name" value="NagB/RpiA_transferase-like"/>
</dbReference>
<keyword evidence="2" id="KW-0413">Isomerase</keyword>
<dbReference type="Gene3D" id="1.20.120.420">
    <property type="entry name" value="translation initiation factor eif-2b, domain 1"/>
    <property type="match status" value="1"/>
</dbReference>
<dbReference type="GO" id="GO:0046523">
    <property type="term" value="F:S-methyl-5-thioribose-1-phosphate isomerase activity"/>
    <property type="evidence" value="ECO:0007669"/>
    <property type="project" value="UniProtKB-EC"/>
</dbReference>
<dbReference type="OrthoDB" id="2461at2759"/>
<evidence type="ECO:0000313" key="3">
    <source>
        <dbReference type="Proteomes" id="UP000276133"/>
    </source>
</evidence>
<accession>A0A3M7RDI6</accession>
<feature type="non-terminal residue" evidence="2">
    <location>
        <position position="65"/>
    </location>
</feature>
<dbReference type="Proteomes" id="UP000276133">
    <property type="component" value="Unassembled WGS sequence"/>
</dbReference>
<dbReference type="EC" id="5.3.1.23" evidence="2"/>